<dbReference type="RefSeq" id="XP_018268063.1">
    <property type="nucleotide sequence ID" value="XM_018418757.1"/>
</dbReference>
<name>A0A0P9GGL3_RHOGW</name>
<feature type="region of interest" description="Disordered" evidence="1">
    <location>
        <begin position="1"/>
        <end position="43"/>
    </location>
</feature>
<organism evidence="3 4">
    <name type="scientific">Rhodotorula graminis (strain WP1)</name>
    <dbReference type="NCBI Taxonomy" id="578459"/>
    <lineage>
        <taxon>Eukaryota</taxon>
        <taxon>Fungi</taxon>
        <taxon>Dikarya</taxon>
        <taxon>Basidiomycota</taxon>
        <taxon>Pucciniomycotina</taxon>
        <taxon>Microbotryomycetes</taxon>
        <taxon>Sporidiobolales</taxon>
        <taxon>Sporidiobolaceae</taxon>
        <taxon>Rhodotorula</taxon>
    </lineage>
</organism>
<proteinExistence type="predicted"/>
<sequence length="345" mass="38295">MQLRGGASVEVADEEEEAGGEGSDAYEAEEDEYDDDEIDEDEVELGLVKPMPANRDEWDIDFAVGKVGGVPRWLDPRAPLAPEDVECATCHKTMALLLQVNSPDDERPHAAARSLYLFACRSPGCLAKDPAQALRVWRTQMESPNAFFPHTDETQKERKRLEDALEPNSALSSKPSTPARPWPEFDIGAEPEPYEESYLPDPAAPALDNEEGTEDATSADTKTGVDRAFLQFQERLEREPKQVLRFYRIPGVDDPQPLWASSKTISPSEVPTCELCRSERKVEFQVLSTLLSSLSDDSFEFDSLLVYTCANNCAIPPREGGKTGWACEVAFKQDFAAEGVKFGQR</sequence>
<evidence type="ECO:0000313" key="4">
    <source>
        <dbReference type="Proteomes" id="UP000053890"/>
    </source>
</evidence>
<evidence type="ECO:0000313" key="3">
    <source>
        <dbReference type="EMBL" id="KPV72014.1"/>
    </source>
</evidence>
<reference evidence="3 4" key="1">
    <citation type="journal article" date="2015" name="Front. Microbiol.">
        <title>Genome sequence of the plant growth promoting endophytic yeast Rhodotorula graminis WP1.</title>
        <authorList>
            <person name="Firrincieli A."/>
            <person name="Otillar R."/>
            <person name="Salamov A."/>
            <person name="Schmutz J."/>
            <person name="Khan Z."/>
            <person name="Redman R.S."/>
            <person name="Fleck N.D."/>
            <person name="Lindquist E."/>
            <person name="Grigoriev I.V."/>
            <person name="Doty S.L."/>
        </authorList>
    </citation>
    <scope>NUCLEOTIDE SEQUENCE [LARGE SCALE GENOMIC DNA]</scope>
    <source>
        <strain evidence="3 4">WP1</strain>
    </source>
</reference>
<dbReference type="GeneID" id="28979204"/>
<feature type="region of interest" description="Disordered" evidence="1">
    <location>
        <begin position="146"/>
        <end position="224"/>
    </location>
</feature>
<accession>A0A0P9GGL3</accession>
<dbReference type="PANTHER" id="PTHR12298">
    <property type="entry name" value="PCDC2 PROGRAMMED CELL DEATH PROTEIN 2 -RELATED"/>
    <property type="match status" value="1"/>
</dbReference>
<feature type="compositionally biased region" description="Acidic residues" evidence="1">
    <location>
        <begin position="11"/>
        <end position="43"/>
    </location>
</feature>
<protein>
    <recommendedName>
        <fullName evidence="2">Programmed cell death protein 2 C-terminal domain-containing protein</fullName>
    </recommendedName>
</protein>
<evidence type="ECO:0000256" key="1">
    <source>
        <dbReference type="SAM" id="MobiDB-lite"/>
    </source>
</evidence>
<feature type="domain" description="Programmed cell death protein 2 C-terminal" evidence="2">
    <location>
        <begin position="226"/>
        <end position="334"/>
    </location>
</feature>
<gene>
    <name evidence="3" type="ORF">RHOBADRAFT_65678</name>
</gene>
<dbReference type="GO" id="GO:0005737">
    <property type="term" value="C:cytoplasm"/>
    <property type="evidence" value="ECO:0007669"/>
    <property type="project" value="InterPro"/>
</dbReference>
<dbReference type="Pfam" id="PF04194">
    <property type="entry name" value="PDCD2_C"/>
    <property type="match status" value="1"/>
</dbReference>
<dbReference type="Proteomes" id="UP000053890">
    <property type="component" value="Unassembled WGS sequence"/>
</dbReference>
<dbReference type="GO" id="GO:0005634">
    <property type="term" value="C:nucleus"/>
    <property type="evidence" value="ECO:0007669"/>
    <property type="project" value="TreeGrafter"/>
</dbReference>
<dbReference type="EMBL" id="KQ474089">
    <property type="protein sequence ID" value="KPV72014.1"/>
    <property type="molecule type" value="Genomic_DNA"/>
</dbReference>
<dbReference type="AlphaFoldDB" id="A0A0P9GGL3"/>
<keyword evidence="4" id="KW-1185">Reference proteome</keyword>
<feature type="compositionally biased region" description="Low complexity" evidence="1">
    <location>
        <begin position="1"/>
        <end position="10"/>
    </location>
</feature>
<dbReference type="InterPro" id="IPR007320">
    <property type="entry name" value="PDCD2_C"/>
</dbReference>
<dbReference type="OMA" id="TVYVFCC"/>
<feature type="compositionally biased region" description="Basic and acidic residues" evidence="1">
    <location>
        <begin position="150"/>
        <end position="163"/>
    </location>
</feature>
<dbReference type="STRING" id="578459.A0A0P9GGL3"/>
<dbReference type="PANTHER" id="PTHR12298:SF4">
    <property type="entry name" value="PROGRAMMED CELL DEATH PROTEIN 2"/>
    <property type="match status" value="1"/>
</dbReference>
<evidence type="ECO:0000259" key="2">
    <source>
        <dbReference type="Pfam" id="PF04194"/>
    </source>
</evidence>
<dbReference type="OrthoDB" id="443682at2759"/>